<dbReference type="Pfam" id="PF07730">
    <property type="entry name" value="HisKA_3"/>
    <property type="match status" value="1"/>
</dbReference>
<accession>A0A3E1Q704</accession>
<reference evidence="11 12" key="1">
    <citation type="journal article" date="2007" name="Int. J. Syst. Evol. Microbiol.">
        <title>Marixanthomonas ophiurae gen. nov., sp. nov., a marine bacterium of the family Flavobacteriaceae isolated from a deep-sea brittle star.</title>
        <authorList>
            <person name="Romanenko L.A."/>
            <person name="Uchino M."/>
            <person name="Frolova G.M."/>
            <person name="Mikhailov V.V."/>
        </authorList>
    </citation>
    <scope>NUCLEOTIDE SEQUENCE [LARGE SCALE GENOMIC DNA]</scope>
    <source>
        <strain evidence="11 12">KMM 3046</strain>
    </source>
</reference>
<proteinExistence type="predicted"/>
<keyword evidence="12" id="KW-1185">Reference proteome</keyword>
<dbReference type="CDD" id="cd16917">
    <property type="entry name" value="HATPase_UhpB-NarQ-NarX-like"/>
    <property type="match status" value="1"/>
</dbReference>
<dbReference type="SUPFAM" id="SSF55874">
    <property type="entry name" value="ATPase domain of HSP90 chaperone/DNA topoisomerase II/histidine kinase"/>
    <property type="match status" value="1"/>
</dbReference>
<dbReference type="SMART" id="SM00387">
    <property type="entry name" value="HATPase_c"/>
    <property type="match status" value="1"/>
</dbReference>
<evidence type="ECO:0000256" key="6">
    <source>
        <dbReference type="ARBA" id="ARBA00022777"/>
    </source>
</evidence>
<keyword evidence="9" id="KW-1133">Transmembrane helix</keyword>
<sequence length="258" mass="30020">MSKEERLLIIYFIAILVLTFVVLIVFFIAFQRRKNKLLLRQAEQKRQFENEISKSRIEIQEQTLKNIAWELHDNIGQLLSVANIQLNMILPTLPKELHNQLLETKSVVQETVTEVRNLSKTLNNDVVYKNGLVASLKVELERFNRLDFLNATLKITGKIKELDRTNEIIIFRILQEFSTNVLKHARATELFVHLNYTETFLQIEARDNGIGFDISEQKGNSGMETMKSRAELLKAQISIDSKKEEGTILRLNYPYKNE</sequence>
<dbReference type="InterPro" id="IPR050482">
    <property type="entry name" value="Sensor_HK_TwoCompSys"/>
</dbReference>
<evidence type="ECO:0000256" key="2">
    <source>
        <dbReference type="ARBA" id="ARBA00012438"/>
    </source>
</evidence>
<evidence type="ECO:0000256" key="7">
    <source>
        <dbReference type="ARBA" id="ARBA00022840"/>
    </source>
</evidence>
<dbReference type="PANTHER" id="PTHR24421:SF10">
    <property type="entry name" value="NITRATE_NITRITE SENSOR PROTEIN NARQ"/>
    <property type="match status" value="1"/>
</dbReference>
<dbReference type="Gene3D" id="1.20.5.1930">
    <property type="match status" value="1"/>
</dbReference>
<keyword evidence="9" id="KW-0472">Membrane</keyword>
<keyword evidence="5" id="KW-0547">Nucleotide-binding</keyword>
<keyword evidence="9" id="KW-0812">Transmembrane</keyword>
<gene>
    <name evidence="11" type="ORF">DZ858_11755</name>
</gene>
<name>A0A3E1Q704_9FLAO</name>
<dbReference type="Pfam" id="PF02518">
    <property type="entry name" value="HATPase_c"/>
    <property type="match status" value="1"/>
</dbReference>
<dbReference type="GO" id="GO:0046983">
    <property type="term" value="F:protein dimerization activity"/>
    <property type="evidence" value="ECO:0007669"/>
    <property type="project" value="InterPro"/>
</dbReference>
<dbReference type="InterPro" id="IPR011712">
    <property type="entry name" value="Sig_transdc_His_kin_sub3_dim/P"/>
</dbReference>
<comment type="catalytic activity">
    <reaction evidence="1">
        <text>ATP + protein L-histidine = ADP + protein N-phospho-L-histidine.</text>
        <dbReference type="EC" id="2.7.13.3"/>
    </reaction>
</comment>
<dbReference type="InterPro" id="IPR036890">
    <property type="entry name" value="HATPase_C_sf"/>
</dbReference>
<evidence type="ECO:0000259" key="10">
    <source>
        <dbReference type="SMART" id="SM00387"/>
    </source>
</evidence>
<dbReference type="Gene3D" id="3.30.565.10">
    <property type="entry name" value="Histidine kinase-like ATPase, C-terminal domain"/>
    <property type="match status" value="1"/>
</dbReference>
<keyword evidence="7" id="KW-0067">ATP-binding</keyword>
<evidence type="ECO:0000313" key="11">
    <source>
        <dbReference type="EMBL" id="RFN57912.1"/>
    </source>
</evidence>
<dbReference type="AlphaFoldDB" id="A0A3E1Q704"/>
<dbReference type="RefSeq" id="WP_117159861.1">
    <property type="nucleotide sequence ID" value="NZ_QVID01000002.1"/>
</dbReference>
<dbReference type="OrthoDB" id="9760839at2"/>
<evidence type="ECO:0000256" key="1">
    <source>
        <dbReference type="ARBA" id="ARBA00000085"/>
    </source>
</evidence>
<dbReference type="EMBL" id="QVID01000002">
    <property type="protein sequence ID" value="RFN57912.1"/>
    <property type="molecule type" value="Genomic_DNA"/>
</dbReference>
<dbReference type="InterPro" id="IPR003594">
    <property type="entry name" value="HATPase_dom"/>
</dbReference>
<comment type="caution">
    <text evidence="11">The sequence shown here is derived from an EMBL/GenBank/DDBJ whole genome shotgun (WGS) entry which is preliminary data.</text>
</comment>
<dbReference type="Proteomes" id="UP000261082">
    <property type="component" value="Unassembled WGS sequence"/>
</dbReference>
<keyword evidence="8" id="KW-0902">Two-component regulatory system</keyword>
<evidence type="ECO:0000256" key="3">
    <source>
        <dbReference type="ARBA" id="ARBA00022553"/>
    </source>
</evidence>
<protein>
    <recommendedName>
        <fullName evidence="2">histidine kinase</fullName>
        <ecNumber evidence="2">2.7.13.3</ecNumber>
    </recommendedName>
</protein>
<feature type="transmembrane region" description="Helical" evidence="9">
    <location>
        <begin position="6"/>
        <end position="30"/>
    </location>
</feature>
<evidence type="ECO:0000256" key="5">
    <source>
        <dbReference type="ARBA" id="ARBA00022741"/>
    </source>
</evidence>
<keyword evidence="4" id="KW-0808">Transferase</keyword>
<evidence type="ECO:0000313" key="12">
    <source>
        <dbReference type="Proteomes" id="UP000261082"/>
    </source>
</evidence>
<evidence type="ECO:0000256" key="4">
    <source>
        <dbReference type="ARBA" id="ARBA00022679"/>
    </source>
</evidence>
<evidence type="ECO:0000256" key="8">
    <source>
        <dbReference type="ARBA" id="ARBA00023012"/>
    </source>
</evidence>
<dbReference type="EC" id="2.7.13.3" evidence="2"/>
<keyword evidence="6 11" id="KW-0418">Kinase</keyword>
<evidence type="ECO:0000256" key="9">
    <source>
        <dbReference type="SAM" id="Phobius"/>
    </source>
</evidence>
<organism evidence="11 12">
    <name type="scientific">Marixanthomonas ophiurae</name>
    <dbReference type="NCBI Taxonomy" id="387659"/>
    <lineage>
        <taxon>Bacteria</taxon>
        <taxon>Pseudomonadati</taxon>
        <taxon>Bacteroidota</taxon>
        <taxon>Flavobacteriia</taxon>
        <taxon>Flavobacteriales</taxon>
        <taxon>Flavobacteriaceae</taxon>
        <taxon>Marixanthomonas</taxon>
    </lineage>
</organism>
<dbReference type="PANTHER" id="PTHR24421">
    <property type="entry name" value="NITRATE/NITRITE SENSOR PROTEIN NARX-RELATED"/>
    <property type="match status" value="1"/>
</dbReference>
<keyword evidence="3" id="KW-0597">Phosphoprotein</keyword>
<dbReference type="GO" id="GO:0000155">
    <property type="term" value="F:phosphorelay sensor kinase activity"/>
    <property type="evidence" value="ECO:0007669"/>
    <property type="project" value="InterPro"/>
</dbReference>
<dbReference type="GO" id="GO:0016020">
    <property type="term" value="C:membrane"/>
    <property type="evidence" value="ECO:0007669"/>
    <property type="project" value="InterPro"/>
</dbReference>
<dbReference type="GO" id="GO:0005524">
    <property type="term" value="F:ATP binding"/>
    <property type="evidence" value="ECO:0007669"/>
    <property type="project" value="UniProtKB-KW"/>
</dbReference>
<feature type="domain" description="Histidine kinase/HSP90-like ATPase" evidence="10">
    <location>
        <begin position="165"/>
        <end position="257"/>
    </location>
</feature>